<reference evidence="2" key="1">
    <citation type="journal article" date="2020" name="Nature">
        <title>Giant virus diversity and host interactions through global metagenomics.</title>
        <authorList>
            <person name="Schulz F."/>
            <person name="Roux S."/>
            <person name="Paez-Espino D."/>
            <person name="Jungbluth S."/>
            <person name="Walsh D.A."/>
            <person name="Denef V.J."/>
            <person name="McMahon K.D."/>
            <person name="Konstantinidis K.T."/>
            <person name="Eloe-Fadrosh E.A."/>
            <person name="Kyrpides N.C."/>
            <person name="Woyke T."/>
        </authorList>
    </citation>
    <scope>NUCLEOTIDE SEQUENCE</scope>
    <source>
        <strain evidence="2">GVMAG-M-3300009185-36</strain>
    </source>
</reference>
<sequence length="390" mass="42557">MDYDSLTDQVNTAVSSGISAGTNWNAVPGGLDKVSASAKGFAWGMGSGKIWICQLPCQGNWIQVAPPSQSSLRDIITDDTHVYVLLQSQLAIKSSDNTDEWITVNLPDSLEKIISTASYIWGQAGQKKYKLPKPGMTGNWIPVDDKLNVKITSASSGHLYGVDANGKAMVTDEAMQSAWAVIPEFGGKYTAIYGEADQTALFGIDDSNSLKRCLNGKCRGVDTQGYTPQNITIEPTTKQMWMTTTAPGKSGNIFNQPLSNDYTDILKTVQPIDVKRDQVVDKAEIQFDQSTYSGIMSKQFGMLKKMLAELFSIKPAASHEKDQKRIQKKIDNTEYELRVLKDVIPIVQKMLIVLAMTVCVYAGSDYLGSATHLLALAVLVGGIVFFATNK</sequence>
<keyword evidence="1" id="KW-0472">Membrane</keyword>
<organism evidence="2">
    <name type="scientific">viral metagenome</name>
    <dbReference type="NCBI Taxonomy" id="1070528"/>
    <lineage>
        <taxon>unclassified sequences</taxon>
        <taxon>metagenomes</taxon>
        <taxon>organismal metagenomes</taxon>
    </lineage>
</organism>
<feature type="transmembrane region" description="Helical" evidence="1">
    <location>
        <begin position="370"/>
        <end position="388"/>
    </location>
</feature>
<dbReference type="EMBL" id="MN739048">
    <property type="protein sequence ID" value="QHS85773.1"/>
    <property type="molecule type" value="Genomic_DNA"/>
</dbReference>
<keyword evidence="1" id="KW-1133">Transmembrane helix</keyword>
<accession>A0A6C0B2T0</accession>
<proteinExistence type="predicted"/>
<name>A0A6C0B2T0_9ZZZZ</name>
<protein>
    <submittedName>
        <fullName evidence="2">Uncharacterized protein</fullName>
    </submittedName>
</protein>
<evidence type="ECO:0000256" key="1">
    <source>
        <dbReference type="SAM" id="Phobius"/>
    </source>
</evidence>
<keyword evidence="1" id="KW-0812">Transmembrane</keyword>
<dbReference type="AlphaFoldDB" id="A0A6C0B2T0"/>
<evidence type="ECO:0000313" key="2">
    <source>
        <dbReference type="EMBL" id="QHS85773.1"/>
    </source>
</evidence>